<comment type="caution">
    <text evidence="6">The sequence shown here is derived from an EMBL/GenBank/DDBJ whole genome shotgun (WGS) entry which is preliminary data.</text>
</comment>
<dbReference type="Pfam" id="PF08281">
    <property type="entry name" value="Sigma70_r4_2"/>
    <property type="match status" value="1"/>
</dbReference>
<dbReference type="NCBIfam" id="TIGR02937">
    <property type="entry name" value="sigma70-ECF"/>
    <property type="match status" value="1"/>
</dbReference>
<dbReference type="InterPro" id="IPR039425">
    <property type="entry name" value="RNA_pol_sigma-70-like"/>
</dbReference>
<dbReference type="InterPro" id="IPR013324">
    <property type="entry name" value="RNA_pol_sigma_r3/r4-like"/>
</dbReference>
<dbReference type="InterPro" id="IPR007627">
    <property type="entry name" value="RNA_pol_sigma70_r2"/>
</dbReference>
<keyword evidence="3" id="KW-0731">Sigma factor</keyword>
<keyword evidence="7" id="KW-1185">Reference proteome</keyword>
<keyword evidence="4" id="KW-0804">Transcription</keyword>
<dbReference type="SUPFAM" id="SSF88946">
    <property type="entry name" value="Sigma2 domain of RNA polymerase sigma factors"/>
    <property type="match status" value="1"/>
</dbReference>
<evidence type="ECO:0000259" key="5">
    <source>
        <dbReference type="PROSITE" id="PS00622"/>
    </source>
</evidence>
<gene>
    <name evidence="6" type="ORF">H8S18_12125</name>
</gene>
<comment type="similarity">
    <text evidence="1">Belongs to the sigma-70 factor family. ECF subfamily.</text>
</comment>
<evidence type="ECO:0000256" key="4">
    <source>
        <dbReference type="ARBA" id="ARBA00023163"/>
    </source>
</evidence>
<sequence>MTHVKAFEELYEEYFPKIYNYIFYRILRREDTEDLVSETFMKAAKNMHRFDEKKASFKTWIFHIAKNTLTDFYRKQKKEASLDDENARVEIAVDFDVQFDRIALPKRRALLRELMGLKEKERMILYYRYFEGYKNREIAKRLGMNESTVGTVLGRTLKKLRTEEIRDLMD</sequence>
<evidence type="ECO:0000256" key="2">
    <source>
        <dbReference type="ARBA" id="ARBA00023015"/>
    </source>
</evidence>
<reference evidence="6 7" key="1">
    <citation type="submission" date="2020-08" db="EMBL/GenBank/DDBJ databases">
        <title>Genome public.</title>
        <authorList>
            <person name="Liu C."/>
            <person name="Sun Q."/>
        </authorList>
    </citation>
    <scope>NUCLEOTIDE SEQUENCE [LARGE SCALE GENOMIC DNA]</scope>
    <source>
        <strain evidence="6 7">NSJ-35</strain>
    </source>
</reference>
<dbReference type="EMBL" id="JACOON010000006">
    <property type="protein sequence ID" value="MBC5649087.1"/>
    <property type="molecule type" value="Genomic_DNA"/>
</dbReference>
<dbReference type="RefSeq" id="WP_186858527.1">
    <property type="nucleotide sequence ID" value="NZ_JACOON010000006.1"/>
</dbReference>
<name>A0ABR7EH52_9FIRM</name>
<dbReference type="Pfam" id="PF04542">
    <property type="entry name" value="Sigma70_r2"/>
    <property type="match status" value="1"/>
</dbReference>
<organism evidence="6 7">
    <name type="scientific">Christensenella tenuis</name>
    <dbReference type="NCBI Taxonomy" id="2763033"/>
    <lineage>
        <taxon>Bacteria</taxon>
        <taxon>Bacillati</taxon>
        <taxon>Bacillota</taxon>
        <taxon>Clostridia</taxon>
        <taxon>Christensenellales</taxon>
        <taxon>Christensenellaceae</taxon>
        <taxon>Christensenella</taxon>
    </lineage>
</organism>
<dbReference type="InterPro" id="IPR036388">
    <property type="entry name" value="WH-like_DNA-bd_sf"/>
</dbReference>
<accession>A0ABR7EH52</accession>
<feature type="domain" description="HTH luxR-type" evidence="5">
    <location>
        <begin position="132"/>
        <end position="159"/>
    </location>
</feature>
<dbReference type="InterPro" id="IPR013249">
    <property type="entry name" value="RNA_pol_sigma70_r4_t2"/>
</dbReference>
<proteinExistence type="inferred from homology"/>
<dbReference type="InterPro" id="IPR014284">
    <property type="entry name" value="RNA_pol_sigma-70_dom"/>
</dbReference>
<dbReference type="PROSITE" id="PS00622">
    <property type="entry name" value="HTH_LUXR_1"/>
    <property type="match status" value="1"/>
</dbReference>
<evidence type="ECO:0000256" key="3">
    <source>
        <dbReference type="ARBA" id="ARBA00023082"/>
    </source>
</evidence>
<dbReference type="InterPro" id="IPR000792">
    <property type="entry name" value="Tscrpt_reg_LuxR_C"/>
</dbReference>
<dbReference type="Proteomes" id="UP000606889">
    <property type="component" value="Unassembled WGS sequence"/>
</dbReference>
<protein>
    <submittedName>
        <fullName evidence="6">RNA polymerase sigma factor</fullName>
    </submittedName>
</protein>
<dbReference type="Gene3D" id="1.10.1740.10">
    <property type="match status" value="1"/>
</dbReference>
<dbReference type="PANTHER" id="PTHR43133:SF51">
    <property type="entry name" value="RNA POLYMERASE SIGMA FACTOR"/>
    <property type="match status" value="1"/>
</dbReference>
<evidence type="ECO:0000313" key="6">
    <source>
        <dbReference type="EMBL" id="MBC5649087.1"/>
    </source>
</evidence>
<evidence type="ECO:0000256" key="1">
    <source>
        <dbReference type="ARBA" id="ARBA00010641"/>
    </source>
</evidence>
<dbReference type="Gene3D" id="1.10.10.10">
    <property type="entry name" value="Winged helix-like DNA-binding domain superfamily/Winged helix DNA-binding domain"/>
    <property type="match status" value="1"/>
</dbReference>
<dbReference type="CDD" id="cd06171">
    <property type="entry name" value="Sigma70_r4"/>
    <property type="match status" value="1"/>
</dbReference>
<dbReference type="SUPFAM" id="SSF88659">
    <property type="entry name" value="Sigma3 and sigma4 domains of RNA polymerase sigma factors"/>
    <property type="match status" value="1"/>
</dbReference>
<dbReference type="PANTHER" id="PTHR43133">
    <property type="entry name" value="RNA POLYMERASE ECF-TYPE SIGMA FACTO"/>
    <property type="match status" value="1"/>
</dbReference>
<evidence type="ECO:0000313" key="7">
    <source>
        <dbReference type="Proteomes" id="UP000606889"/>
    </source>
</evidence>
<keyword evidence="2" id="KW-0805">Transcription regulation</keyword>
<dbReference type="InterPro" id="IPR013325">
    <property type="entry name" value="RNA_pol_sigma_r2"/>
</dbReference>